<dbReference type="Gene3D" id="3.40.1620.10">
    <property type="entry name" value="YefM-like domain"/>
    <property type="match status" value="1"/>
</dbReference>
<dbReference type="NCBIfam" id="TIGR01552">
    <property type="entry name" value="phd_fam"/>
    <property type="match status" value="1"/>
</dbReference>
<protein>
    <recommendedName>
        <fullName evidence="2">Antitoxin</fullName>
    </recommendedName>
</protein>
<dbReference type="PANTHER" id="PTHR35377">
    <property type="entry name" value="ANTITOXIN VAPB49-RELATED-RELATED"/>
    <property type="match status" value="1"/>
</dbReference>
<dbReference type="SUPFAM" id="SSF143120">
    <property type="entry name" value="YefM-like"/>
    <property type="match status" value="1"/>
</dbReference>
<name>A0A6H2BVC0_DOLFA</name>
<dbReference type="Pfam" id="PF02604">
    <property type="entry name" value="PhdYeFM_antitox"/>
    <property type="match status" value="1"/>
</dbReference>
<dbReference type="AlphaFoldDB" id="A0A6H2BVC0"/>
<dbReference type="InterPro" id="IPR051416">
    <property type="entry name" value="phD-YefM_TA_antitoxins"/>
</dbReference>
<feature type="domain" description="DUF2281" evidence="3">
    <location>
        <begin position="48"/>
        <end position="73"/>
    </location>
</feature>
<evidence type="ECO:0000313" key="5">
    <source>
        <dbReference type="Proteomes" id="UP000502433"/>
    </source>
</evidence>
<gene>
    <name evidence="4" type="ORF">HGD76_00295</name>
</gene>
<evidence type="ECO:0000256" key="1">
    <source>
        <dbReference type="ARBA" id="ARBA00009981"/>
    </source>
</evidence>
<dbReference type="EMBL" id="CP051206">
    <property type="protein sequence ID" value="QJB42916.1"/>
    <property type="molecule type" value="Genomic_DNA"/>
</dbReference>
<reference evidence="4 5" key="2">
    <citation type="submission" date="2020-04" db="EMBL/GenBank/DDBJ databases">
        <authorList>
            <person name="Fomenkov A."/>
            <person name="Anton B.P."/>
            <person name="Roberts R.J."/>
        </authorList>
    </citation>
    <scope>NUCLEOTIDE SEQUENCE [LARGE SCALE GENOMIC DNA]</scope>
    <source>
        <strain evidence="4 5">CCAP 1403/13f</strain>
    </source>
</reference>
<dbReference type="KEGG" id="dfs:HGD76_00295"/>
<dbReference type="Proteomes" id="UP000502433">
    <property type="component" value="Chromosome"/>
</dbReference>
<dbReference type="InterPro" id="IPR006442">
    <property type="entry name" value="Antitoxin_Phd/YefM"/>
</dbReference>
<sequence>MQQITVNEASQHLSDLIEAALGGDEIIIMKDNQPVVKLIPVLPVKIRPKFGSAKGMIKMSDDFDEPLKELKEYME</sequence>
<dbReference type="Pfam" id="PF10047">
    <property type="entry name" value="DUF2281"/>
    <property type="match status" value="1"/>
</dbReference>
<dbReference type="RefSeq" id="WP_168694590.1">
    <property type="nucleotide sequence ID" value="NZ_CP051206.1"/>
</dbReference>
<comment type="similarity">
    <text evidence="1 2">Belongs to the phD/YefM antitoxin family.</text>
</comment>
<accession>A0A6H2BVC0</accession>
<evidence type="ECO:0000256" key="2">
    <source>
        <dbReference type="RuleBase" id="RU362080"/>
    </source>
</evidence>
<evidence type="ECO:0000259" key="3">
    <source>
        <dbReference type="Pfam" id="PF10047"/>
    </source>
</evidence>
<proteinExistence type="inferred from homology"/>
<comment type="function">
    <text evidence="2">Antitoxin component of a type II toxin-antitoxin (TA) system.</text>
</comment>
<dbReference type="PANTHER" id="PTHR35377:SF4">
    <property type="entry name" value="PREVENT-HOST-DEATH FAMILY PROTEIN"/>
    <property type="match status" value="1"/>
</dbReference>
<reference evidence="4 5" key="1">
    <citation type="submission" date="2020-04" db="EMBL/GenBank/DDBJ databases">
        <title>Genome-Wide Identification of 5-Methylcytosine Sites in Bacterial Genomes By High-Throughput Sequencing of MspJI Restriction Fragments.</title>
        <authorList>
            <person name="Wu V."/>
        </authorList>
    </citation>
    <scope>NUCLEOTIDE SEQUENCE [LARGE SCALE GENOMIC DNA]</scope>
    <source>
        <strain evidence="4 5">CCAP 1403/13f</strain>
    </source>
</reference>
<dbReference type="InterPro" id="IPR036165">
    <property type="entry name" value="YefM-like_sf"/>
</dbReference>
<evidence type="ECO:0000313" key="4">
    <source>
        <dbReference type="EMBL" id="QJB42916.1"/>
    </source>
</evidence>
<organism evidence="4 5">
    <name type="scientific">Dolichospermum flos-aquae CCAP 1403/13F</name>
    <dbReference type="NCBI Taxonomy" id="315271"/>
    <lineage>
        <taxon>Bacteria</taxon>
        <taxon>Bacillati</taxon>
        <taxon>Cyanobacteriota</taxon>
        <taxon>Cyanophyceae</taxon>
        <taxon>Nostocales</taxon>
        <taxon>Aphanizomenonaceae</taxon>
        <taxon>Dolichospermum</taxon>
    </lineage>
</organism>
<dbReference type="InterPro" id="IPR018739">
    <property type="entry name" value="DUF2281"/>
</dbReference>